<evidence type="ECO:0000313" key="1">
    <source>
        <dbReference type="EMBL" id="KAK8872433.1"/>
    </source>
</evidence>
<dbReference type="Proteomes" id="UP001390339">
    <property type="component" value="Unassembled WGS sequence"/>
</dbReference>
<gene>
    <name evidence="1" type="ORF">PGQ11_002947</name>
</gene>
<proteinExistence type="predicted"/>
<organism evidence="1 2">
    <name type="scientific">Apiospora arundinis</name>
    <dbReference type="NCBI Taxonomy" id="335852"/>
    <lineage>
        <taxon>Eukaryota</taxon>
        <taxon>Fungi</taxon>
        <taxon>Dikarya</taxon>
        <taxon>Ascomycota</taxon>
        <taxon>Pezizomycotina</taxon>
        <taxon>Sordariomycetes</taxon>
        <taxon>Xylariomycetidae</taxon>
        <taxon>Amphisphaeriales</taxon>
        <taxon>Apiosporaceae</taxon>
        <taxon>Apiospora</taxon>
    </lineage>
</organism>
<comment type="caution">
    <text evidence="1">The sequence shown here is derived from an EMBL/GenBank/DDBJ whole genome shotgun (WGS) entry which is preliminary data.</text>
</comment>
<name>A0ABR2J3P1_9PEZI</name>
<dbReference type="Gene3D" id="3.40.50.300">
    <property type="entry name" value="P-loop containing nucleotide triphosphate hydrolases"/>
    <property type="match status" value="1"/>
</dbReference>
<dbReference type="EMBL" id="JAPCWZ010000003">
    <property type="protein sequence ID" value="KAK8872433.1"/>
    <property type="molecule type" value="Genomic_DNA"/>
</dbReference>
<reference evidence="1 2" key="1">
    <citation type="journal article" date="2024" name="IMA Fungus">
        <title>Apiospora arundinis, a panoply of carbohydrate-active enzymes and secondary metabolites.</title>
        <authorList>
            <person name="Sorensen T."/>
            <person name="Petersen C."/>
            <person name="Muurmann A.T."/>
            <person name="Christiansen J.V."/>
            <person name="Brundto M.L."/>
            <person name="Overgaard C.K."/>
            <person name="Boysen A.T."/>
            <person name="Wollenberg R.D."/>
            <person name="Larsen T.O."/>
            <person name="Sorensen J.L."/>
            <person name="Nielsen K.L."/>
            <person name="Sondergaard T.E."/>
        </authorList>
    </citation>
    <scope>NUCLEOTIDE SEQUENCE [LARGE SCALE GENOMIC DNA]</scope>
    <source>
        <strain evidence="1 2">AAU 773</strain>
    </source>
</reference>
<keyword evidence="2" id="KW-1185">Reference proteome</keyword>
<evidence type="ECO:0000313" key="2">
    <source>
        <dbReference type="Proteomes" id="UP001390339"/>
    </source>
</evidence>
<accession>A0ABR2J3P1</accession>
<dbReference type="InterPro" id="IPR027417">
    <property type="entry name" value="P-loop_NTPase"/>
</dbReference>
<dbReference type="SUPFAM" id="SSF52540">
    <property type="entry name" value="P-loop containing nucleoside triphosphate hydrolases"/>
    <property type="match status" value="1"/>
</dbReference>
<protein>
    <submittedName>
        <fullName evidence="1">Regulatory protein AfsR</fullName>
    </submittedName>
</protein>
<sequence length="112" mass="11949">MAALCGGNGSSMYESVLGFVGAFVAFVPRDTICPGAQCRTFATCFYAPFLENLKFIGRKAILEAIEERLFGLQECRELAIVGLGGIGKTQIVLQFATAAQLAPTDARPLEQA</sequence>